<reference evidence="1 2" key="1">
    <citation type="submission" date="2020-04" db="EMBL/GenBank/DDBJ databases">
        <authorList>
            <person name="Basu S."/>
            <person name="Maruthanayagam V."/>
            <person name="Chakraborty S."/>
            <person name="Pramanik A."/>
            <person name="Mukherjee J."/>
            <person name="Brink B."/>
        </authorList>
    </citation>
    <scope>NUCLEOTIDE SEQUENCE [LARGE SCALE GENOMIC DNA]</scope>
    <source>
        <strain evidence="1 2">AP17</strain>
    </source>
</reference>
<gene>
    <name evidence="1" type="ORF">HCG48_15060</name>
</gene>
<dbReference type="AlphaFoldDB" id="A0A6H1U0Q3"/>
<organism evidence="1 2">
    <name type="scientific">Oxynema aestuarii AP17</name>
    <dbReference type="NCBI Taxonomy" id="2064643"/>
    <lineage>
        <taxon>Bacteria</taxon>
        <taxon>Bacillati</taxon>
        <taxon>Cyanobacteriota</taxon>
        <taxon>Cyanophyceae</taxon>
        <taxon>Oscillatoriophycideae</taxon>
        <taxon>Oscillatoriales</taxon>
        <taxon>Oscillatoriaceae</taxon>
        <taxon>Oxynema</taxon>
        <taxon>Oxynema aestuarii</taxon>
    </lineage>
</organism>
<sequence length="52" mass="5963">MTRVIAVCGSSIERVGRGIGDRQFRRQQRSGEFYLVGGTGLRCFWRSQRGDR</sequence>
<evidence type="ECO:0000313" key="1">
    <source>
        <dbReference type="EMBL" id="QIZ71740.1"/>
    </source>
</evidence>
<dbReference type="KEGG" id="oxy:HCG48_15060"/>
<name>A0A6H1U0Q3_9CYAN</name>
<keyword evidence="2" id="KW-1185">Reference proteome</keyword>
<accession>A0A6H1U0Q3</accession>
<dbReference type="EMBL" id="CP051167">
    <property type="protein sequence ID" value="QIZ71740.1"/>
    <property type="molecule type" value="Genomic_DNA"/>
</dbReference>
<dbReference type="Proteomes" id="UP000500857">
    <property type="component" value="Chromosome"/>
</dbReference>
<dbReference type="RefSeq" id="WP_168569892.1">
    <property type="nucleotide sequence ID" value="NZ_CP051167.1"/>
</dbReference>
<evidence type="ECO:0000313" key="2">
    <source>
        <dbReference type="Proteomes" id="UP000500857"/>
    </source>
</evidence>
<protein>
    <submittedName>
        <fullName evidence="1">Uncharacterized protein</fullName>
    </submittedName>
</protein>
<proteinExistence type="predicted"/>